<evidence type="ECO:0000313" key="2">
    <source>
        <dbReference type="Proteomes" id="UP000014174"/>
    </source>
</evidence>
<organism evidence="1 2">
    <name type="scientific">Arcticibacter svalbardensis MN12-7</name>
    <dbReference type="NCBI Taxonomy" id="1150600"/>
    <lineage>
        <taxon>Bacteria</taxon>
        <taxon>Pseudomonadati</taxon>
        <taxon>Bacteroidota</taxon>
        <taxon>Sphingobacteriia</taxon>
        <taxon>Sphingobacteriales</taxon>
        <taxon>Sphingobacteriaceae</taxon>
        <taxon>Arcticibacter</taxon>
    </lineage>
</organism>
<name>R9GQL0_9SPHI</name>
<protein>
    <submittedName>
        <fullName evidence="1">Uncharacterized protein</fullName>
    </submittedName>
</protein>
<proteinExistence type="predicted"/>
<gene>
    <name evidence="1" type="ORF">ADIARSV_2730</name>
</gene>
<keyword evidence="2" id="KW-1185">Reference proteome</keyword>
<sequence length="43" mass="4990">MGGMKDNNKEIHELRHIFLIGIGHKVHSKPAVYRNTFPEKFKA</sequence>
<reference evidence="1 2" key="1">
    <citation type="journal article" date="2013" name="Genome Announc.">
        <title>Draft Genome Sequence of Arcticibacter svalbardensis Strain MN12-7T, a Member of the Family Sphingobacteriaceae Isolated from an Arctic Soil Sample.</title>
        <authorList>
            <person name="Shivaji S."/>
            <person name="Ara S."/>
            <person name="Prasad S."/>
            <person name="Manasa B.P."/>
            <person name="Begum Z."/>
            <person name="Singh A."/>
            <person name="Kumar Pinnaka A."/>
        </authorList>
    </citation>
    <scope>NUCLEOTIDE SEQUENCE [LARGE SCALE GENOMIC DNA]</scope>
    <source>
        <strain evidence="1 2">MN12-7</strain>
    </source>
</reference>
<dbReference type="EMBL" id="AQPN01000098">
    <property type="protein sequence ID" value="EOR94117.1"/>
    <property type="molecule type" value="Genomic_DNA"/>
</dbReference>
<evidence type="ECO:0000313" key="1">
    <source>
        <dbReference type="EMBL" id="EOR94117.1"/>
    </source>
</evidence>
<dbReference type="Proteomes" id="UP000014174">
    <property type="component" value="Unassembled WGS sequence"/>
</dbReference>
<dbReference type="AlphaFoldDB" id="R9GQL0"/>
<comment type="caution">
    <text evidence="1">The sequence shown here is derived from an EMBL/GenBank/DDBJ whole genome shotgun (WGS) entry which is preliminary data.</text>
</comment>
<accession>R9GQL0</accession>